<keyword evidence="6" id="KW-0436">Ligase</keyword>
<evidence type="ECO:0000256" key="4">
    <source>
        <dbReference type="PROSITE-ProRule" id="PRU00409"/>
    </source>
</evidence>
<dbReference type="Pfam" id="PF08443">
    <property type="entry name" value="RimK"/>
    <property type="match status" value="1"/>
</dbReference>
<dbReference type="GO" id="GO:0046872">
    <property type="term" value="F:metal ion binding"/>
    <property type="evidence" value="ECO:0007669"/>
    <property type="project" value="UniProtKB-KW"/>
</dbReference>
<dbReference type="Gene3D" id="3.30.470.20">
    <property type="entry name" value="ATP-grasp fold, B domain"/>
    <property type="match status" value="1"/>
</dbReference>
<dbReference type="GO" id="GO:0005737">
    <property type="term" value="C:cytoplasm"/>
    <property type="evidence" value="ECO:0007669"/>
    <property type="project" value="TreeGrafter"/>
</dbReference>
<dbReference type="InterPro" id="IPR004666">
    <property type="entry name" value="Rp_bS6_RimK/Lys_biosynth_LsyX"/>
</dbReference>
<keyword evidence="1" id="KW-0479">Metal-binding</keyword>
<dbReference type="GO" id="GO:0016879">
    <property type="term" value="F:ligase activity, forming carbon-nitrogen bonds"/>
    <property type="evidence" value="ECO:0007669"/>
    <property type="project" value="TreeGrafter"/>
</dbReference>
<proteinExistence type="predicted"/>
<dbReference type="EMBL" id="JAGGMV010000002">
    <property type="protein sequence ID" value="MBP2201389.1"/>
    <property type="molecule type" value="Genomic_DNA"/>
</dbReference>
<dbReference type="OrthoDB" id="33241at2157"/>
<evidence type="ECO:0000256" key="1">
    <source>
        <dbReference type="ARBA" id="ARBA00022723"/>
    </source>
</evidence>
<keyword evidence="2 4" id="KW-0547">Nucleotide-binding</keyword>
<organism evidence="6 7">
    <name type="scientific">Methanococcus voltae</name>
    <dbReference type="NCBI Taxonomy" id="2188"/>
    <lineage>
        <taxon>Archaea</taxon>
        <taxon>Methanobacteriati</taxon>
        <taxon>Methanobacteriota</taxon>
        <taxon>Methanomada group</taxon>
        <taxon>Methanococci</taxon>
        <taxon>Methanococcales</taxon>
        <taxon>Methanococcaceae</taxon>
        <taxon>Methanococcus</taxon>
    </lineage>
</organism>
<reference evidence="6" key="1">
    <citation type="submission" date="2021-03" db="EMBL/GenBank/DDBJ databases">
        <title>Genomic Encyclopedia of Type Strains, Phase IV (KMG-V): Genome sequencing to study the core and pangenomes of soil and plant-associated prokaryotes.</title>
        <authorList>
            <person name="Whitman W."/>
        </authorList>
    </citation>
    <scope>NUCLEOTIDE SEQUENCE</scope>
    <source>
        <strain evidence="6">C4</strain>
    </source>
</reference>
<dbReference type="InterPro" id="IPR053432">
    <property type="entry name" value="THMPT_Glu_ligase"/>
</dbReference>
<keyword evidence="3 4" id="KW-0067">ATP-binding</keyword>
<dbReference type="InterPro" id="IPR013815">
    <property type="entry name" value="ATP_grasp_subdomain_1"/>
</dbReference>
<comment type="caution">
    <text evidence="6">The sequence shown here is derived from an EMBL/GenBank/DDBJ whole genome shotgun (WGS) entry which is preliminary data.</text>
</comment>
<dbReference type="AlphaFoldDB" id="A0A8J7RFJ6"/>
<dbReference type="EC" id="6.3.2.33" evidence="6"/>
<gene>
    <name evidence="6" type="ORF">J3E07_000801</name>
</gene>
<dbReference type="InterPro" id="IPR013651">
    <property type="entry name" value="ATP-grasp_RimK-type"/>
</dbReference>
<evidence type="ECO:0000313" key="7">
    <source>
        <dbReference type="Proteomes" id="UP000740329"/>
    </source>
</evidence>
<name>A0A8J7RFJ6_METVO</name>
<dbReference type="PANTHER" id="PTHR21621:SF0">
    <property type="entry name" value="BETA-CITRYLGLUTAMATE SYNTHASE B-RELATED"/>
    <property type="match status" value="1"/>
</dbReference>
<dbReference type="GO" id="GO:0005524">
    <property type="term" value="F:ATP binding"/>
    <property type="evidence" value="ECO:0007669"/>
    <property type="project" value="UniProtKB-UniRule"/>
</dbReference>
<dbReference type="RefSeq" id="WP_209590880.1">
    <property type="nucleotide sequence ID" value="NZ_JAGGMU010000002.1"/>
</dbReference>
<evidence type="ECO:0000259" key="5">
    <source>
        <dbReference type="PROSITE" id="PS50975"/>
    </source>
</evidence>
<dbReference type="PROSITE" id="PS50975">
    <property type="entry name" value="ATP_GRASP"/>
    <property type="match status" value="1"/>
</dbReference>
<feature type="domain" description="ATP-grasp" evidence="5">
    <location>
        <begin position="104"/>
        <end position="287"/>
    </location>
</feature>
<dbReference type="InterPro" id="IPR011761">
    <property type="entry name" value="ATP-grasp"/>
</dbReference>
<dbReference type="NCBIfam" id="NF040720">
    <property type="entry name" value="MptN_Meth"/>
    <property type="match status" value="1"/>
</dbReference>
<evidence type="ECO:0000313" key="6">
    <source>
        <dbReference type="EMBL" id="MBP2201389.1"/>
    </source>
</evidence>
<dbReference type="Proteomes" id="UP000740329">
    <property type="component" value="Unassembled WGS sequence"/>
</dbReference>
<accession>A0A8J7RFJ6</accession>
<evidence type="ECO:0000256" key="3">
    <source>
        <dbReference type="ARBA" id="ARBA00022840"/>
    </source>
</evidence>
<sequence>MKMGIISEERDWITDELKNKLEQNDIDPILIKPSKIVNTLSKKGIKFEHNSRNLFDLECAFVRNIGFGDEMMHRFDIIENLSHFIPIINPTQSIQDAGNKYRTSFLLAKNEIPQAETIISEDINKILAYSDKFDDSVLKPFFGNGGQGLVRLKGRSTVTKLNTLNTFKESNPAFYMQKFVNNPNNVYRDIRAFVIGDRVVSAMYRESDNWITNIKQNGTPKQCEVTREISKLALAAKEALGLYYAGVDLIESETGLKVIEVNACPSWEGLSKVSEEDITQLLVNEANRIVKKHKMDKLTEKYVR</sequence>
<dbReference type="PANTHER" id="PTHR21621">
    <property type="entry name" value="RIBOSOMAL PROTEIN S6 MODIFICATION PROTEIN"/>
    <property type="match status" value="1"/>
</dbReference>
<dbReference type="Gene3D" id="3.30.1490.20">
    <property type="entry name" value="ATP-grasp fold, A domain"/>
    <property type="match status" value="1"/>
</dbReference>
<dbReference type="NCBIfam" id="TIGR00768">
    <property type="entry name" value="rimK_fam"/>
    <property type="match status" value="1"/>
</dbReference>
<evidence type="ECO:0000256" key="2">
    <source>
        <dbReference type="ARBA" id="ARBA00022741"/>
    </source>
</evidence>
<dbReference type="Gene3D" id="3.40.50.20">
    <property type="match status" value="1"/>
</dbReference>
<protein>
    <submittedName>
        <fullName evidence="6">Tetrahydromethanopterin:alpha-L-glutamate ligase</fullName>
        <ecNumber evidence="6">6.3.2.33</ecNumber>
    </submittedName>
</protein>
<dbReference type="SUPFAM" id="SSF56059">
    <property type="entry name" value="Glutathione synthetase ATP-binding domain-like"/>
    <property type="match status" value="1"/>
</dbReference>